<dbReference type="AlphaFoldDB" id="A0A6A6HLV4"/>
<dbReference type="Proteomes" id="UP000800092">
    <property type="component" value="Unassembled WGS sequence"/>
</dbReference>
<name>A0A6A6HLV4_VIRVR</name>
<evidence type="ECO:0000256" key="1">
    <source>
        <dbReference type="ARBA" id="ARBA00001946"/>
    </source>
</evidence>
<evidence type="ECO:0000256" key="4">
    <source>
        <dbReference type="ARBA" id="ARBA00011894"/>
    </source>
</evidence>
<keyword evidence="7 12" id="KW-0808">Transferase</keyword>
<dbReference type="EC" id="2.4.2.9" evidence="4"/>
<organism evidence="12 13">
    <name type="scientific">Viridothelium virens</name>
    <name type="common">Speckled blister lichen</name>
    <name type="synonym">Trypethelium virens</name>
    <dbReference type="NCBI Taxonomy" id="1048519"/>
    <lineage>
        <taxon>Eukaryota</taxon>
        <taxon>Fungi</taxon>
        <taxon>Dikarya</taxon>
        <taxon>Ascomycota</taxon>
        <taxon>Pezizomycotina</taxon>
        <taxon>Dothideomycetes</taxon>
        <taxon>Dothideomycetes incertae sedis</taxon>
        <taxon>Trypetheliales</taxon>
        <taxon>Trypetheliaceae</taxon>
        <taxon>Viridothelium</taxon>
    </lineage>
</organism>
<evidence type="ECO:0000259" key="11">
    <source>
        <dbReference type="Pfam" id="PF14681"/>
    </source>
</evidence>
<evidence type="ECO:0000256" key="9">
    <source>
        <dbReference type="ARBA" id="ARBA00023134"/>
    </source>
</evidence>
<dbReference type="CDD" id="cd06223">
    <property type="entry name" value="PRTases_typeI"/>
    <property type="match status" value="1"/>
</dbReference>
<evidence type="ECO:0000256" key="6">
    <source>
        <dbReference type="ARBA" id="ARBA00022676"/>
    </source>
</evidence>
<evidence type="ECO:0000256" key="8">
    <source>
        <dbReference type="ARBA" id="ARBA00022741"/>
    </source>
</evidence>
<evidence type="ECO:0000313" key="12">
    <source>
        <dbReference type="EMBL" id="KAF2238778.1"/>
    </source>
</evidence>
<gene>
    <name evidence="12" type="ORF">EV356DRAFT_504086</name>
</gene>
<dbReference type="InterPro" id="IPR050054">
    <property type="entry name" value="UPRTase/APRTase"/>
</dbReference>
<dbReference type="PANTHER" id="PTHR32315">
    <property type="entry name" value="ADENINE PHOSPHORIBOSYLTRANSFERASE"/>
    <property type="match status" value="1"/>
</dbReference>
<keyword evidence="6 12" id="KW-0328">Glycosyltransferase</keyword>
<comment type="similarity">
    <text evidence="3">Belongs to the UPRTase family.</text>
</comment>
<dbReference type="FunFam" id="3.40.50.2020:FF:000049">
    <property type="entry name" value="Putative uracil phosphoribosyltransferase urg2"/>
    <property type="match status" value="1"/>
</dbReference>
<feature type="domain" description="Phosphoribosyltransferase" evidence="11">
    <location>
        <begin position="11"/>
        <end position="236"/>
    </location>
</feature>
<dbReference type="GO" id="GO:0004845">
    <property type="term" value="F:uracil phosphoribosyltransferase activity"/>
    <property type="evidence" value="ECO:0007669"/>
    <property type="project" value="UniProtKB-EC"/>
</dbReference>
<dbReference type="GO" id="GO:0005525">
    <property type="term" value="F:GTP binding"/>
    <property type="evidence" value="ECO:0007669"/>
    <property type="project" value="UniProtKB-KW"/>
</dbReference>
<evidence type="ECO:0000256" key="7">
    <source>
        <dbReference type="ARBA" id="ARBA00022679"/>
    </source>
</evidence>
<feature type="compositionally biased region" description="Low complexity" evidence="10">
    <location>
        <begin position="135"/>
        <end position="150"/>
    </location>
</feature>
<comment type="pathway">
    <text evidence="2">Pyrimidine metabolism; UMP biosynthesis via salvage pathway; UMP from uracil: step 1/1.</text>
</comment>
<dbReference type="InterPro" id="IPR000836">
    <property type="entry name" value="PRTase_dom"/>
</dbReference>
<evidence type="ECO:0000256" key="5">
    <source>
        <dbReference type="ARBA" id="ARBA00022533"/>
    </source>
</evidence>
<keyword evidence="9" id="KW-0342">GTP-binding</keyword>
<evidence type="ECO:0000256" key="10">
    <source>
        <dbReference type="SAM" id="MobiDB-lite"/>
    </source>
</evidence>
<evidence type="ECO:0000256" key="3">
    <source>
        <dbReference type="ARBA" id="ARBA00009516"/>
    </source>
</evidence>
<dbReference type="SUPFAM" id="SSF53271">
    <property type="entry name" value="PRTase-like"/>
    <property type="match status" value="1"/>
</dbReference>
<keyword evidence="8" id="KW-0547">Nucleotide-binding</keyword>
<dbReference type="OrthoDB" id="10257085at2759"/>
<feature type="region of interest" description="Disordered" evidence="10">
    <location>
        <begin position="129"/>
        <end position="150"/>
    </location>
</feature>
<sequence>MAADLPSNVHVSKHPCLRAKLSQLRSENTNARETKLLIHEIATIVACEALSESFDAVPHGVGRSPLGYDYNAETITPSHICLIPILRSGLGMIDALQSILPLPVPIHHLGLYRESSALGVVEYYNKLPDQKTRSSDPPTTPASAPTAPGPSHLAIIVDPVIATGATACAAIDTLRDWGVHRIVMISVIGSTEGLKKAGEKWAEGVQVWVGGMDEALDAKGMIKPGLGDVGDRLFLTAGR</sequence>
<accession>A0A6A6HLV4</accession>
<keyword evidence="13" id="KW-1185">Reference proteome</keyword>
<proteinExistence type="inferred from homology"/>
<reference evidence="12" key="1">
    <citation type="journal article" date="2020" name="Stud. Mycol.">
        <title>101 Dothideomycetes genomes: a test case for predicting lifestyles and emergence of pathogens.</title>
        <authorList>
            <person name="Haridas S."/>
            <person name="Albert R."/>
            <person name="Binder M."/>
            <person name="Bloem J."/>
            <person name="Labutti K."/>
            <person name="Salamov A."/>
            <person name="Andreopoulos B."/>
            <person name="Baker S."/>
            <person name="Barry K."/>
            <person name="Bills G."/>
            <person name="Bluhm B."/>
            <person name="Cannon C."/>
            <person name="Castanera R."/>
            <person name="Culley D."/>
            <person name="Daum C."/>
            <person name="Ezra D."/>
            <person name="Gonzalez J."/>
            <person name="Henrissat B."/>
            <person name="Kuo A."/>
            <person name="Liang C."/>
            <person name="Lipzen A."/>
            <person name="Lutzoni F."/>
            <person name="Magnuson J."/>
            <person name="Mondo S."/>
            <person name="Nolan M."/>
            <person name="Ohm R."/>
            <person name="Pangilinan J."/>
            <person name="Park H.-J."/>
            <person name="Ramirez L."/>
            <person name="Alfaro M."/>
            <person name="Sun H."/>
            <person name="Tritt A."/>
            <person name="Yoshinaga Y."/>
            <person name="Zwiers L.-H."/>
            <person name="Turgeon B."/>
            <person name="Goodwin S."/>
            <person name="Spatafora J."/>
            <person name="Crous P."/>
            <person name="Grigoriev I."/>
        </authorList>
    </citation>
    <scope>NUCLEOTIDE SEQUENCE</scope>
    <source>
        <strain evidence="12">Tuck. ex Michener</strain>
    </source>
</reference>
<dbReference type="InterPro" id="IPR029057">
    <property type="entry name" value="PRTase-like"/>
</dbReference>
<dbReference type="Pfam" id="PF14681">
    <property type="entry name" value="UPRTase"/>
    <property type="match status" value="1"/>
</dbReference>
<keyword evidence="5" id="KW-0021">Allosteric enzyme</keyword>
<dbReference type="NCBIfam" id="NF001097">
    <property type="entry name" value="PRK00129.1"/>
    <property type="match status" value="1"/>
</dbReference>
<evidence type="ECO:0000313" key="13">
    <source>
        <dbReference type="Proteomes" id="UP000800092"/>
    </source>
</evidence>
<comment type="cofactor">
    <cofactor evidence="1">
        <name>Mg(2+)</name>
        <dbReference type="ChEBI" id="CHEBI:18420"/>
    </cofactor>
</comment>
<dbReference type="PANTHER" id="PTHR32315:SF4">
    <property type="entry name" value="URACIL PHOSPHORIBOSYLTRANSFERASE, CHLOROPLASTIC"/>
    <property type="match status" value="1"/>
</dbReference>
<protein>
    <recommendedName>
        <fullName evidence="4">uracil phosphoribosyltransferase</fullName>
        <ecNumber evidence="4">2.4.2.9</ecNumber>
    </recommendedName>
</protein>
<dbReference type="EMBL" id="ML991774">
    <property type="protein sequence ID" value="KAF2238778.1"/>
    <property type="molecule type" value="Genomic_DNA"/>
</dbReference>
<evidence type="ECO:0000256" key="2">
    <source>
        <dbReference type="ARBA" id="ARBA00005180"/>
    </source>
</evidence>
<dbReference type="Gene3D" id="3.40.50.2020">
    <property type="match status" value="1"/>
</dbReference>